<accession>A0A5B8INZ4</accession>
<dbReference type="PROSITE" id="PS50160">
    <property type="entry name" value="DNA_LIGASE_A3"/>
    <property type="match status" value="1"/>
</dbReference>
<evidence type="ECO:0000313" key="9">
    <source>
        <dbReference type="EMBL" id="QDY51674.1"/>
    </source>
</evidence>
<reference evidence="9" key="1">
    <citation type="submission" date="2018-11" db="EMBL/GenBank/DDBJ databases">
        <title>A distinct lineage of giant viruses engineers rhodopsin photosystems in predatory marine eukaryotes.</title>
        <authorList>
            <person name="Needham D.M."/>
            <person name="Yoshizawa S."/>
            <person name="Hosaka T."/>
            <person name="Poirier C."/>
            <person name="Choi C.-J."/>
            <person name="Hehenberger E."/>
            <person name="Irwin N.A.T."/>
            <person name="Wilken S."/>
            <person name="Yung C.-M."/>
            <person name="Bachy C."/>
            <person name="Kurihara R."/>
            <person name="Nakajima Y."/>
            <person name="Kojima K."/>
            <person name="Kimura-Someya T."/>
            <person name="Leonard G."/>
            <person name="Malmstrom R.R."/>
            <person name="Mende D."/>
            <person name="Olson D.K."/>
            <person name="Sudo Y."/>
            <person name="Sudek S."/>
            <person name="Richards T.A."/>
            <person name="DeLong E.F."/>
            <person name="Keeling P.J."/>
            <person name="Santoro A.E."/>
            <person name="Shirouzu M."/>
            <person name="Iwasaki W."/>
            <person name="Worden A.Z."/>
        </authorList>
    </citation>
    <scope>NUCLEOTIDE SEQUENCE</scope>
</reference>
<evidence type="ECO:0000256" key="5">
    <source>
        <dbReference type="ARBA" id="ARBA00022705"/>
    </source>
</evidence>
<keyword evidence="7" id="KW-0234">DNA repair</keyword>
<dbReference type="PANTHER" id="PTHR47810">
    <property type="entry name" value="DNA LIGASE"/>
    <property type="match status" value="1"/>
</dbReference>
<keyword evidence="5" id="KW-0235">DNA replication</keyword>
<dbReference type="Gene3D" id="3.30.470.30">
    <property type="entry name" value="DNA ligase/mRNA capping enzyme"/>
    <property type="match status" value="1"/>
</dbReference>
<dbReference type="Pfam" id="PF01068">
    <property type="entry name" value="DNA_ligase_A_M"/>
    <property type="match status" value="1"/>
</dbReference>
<dbReference type="InterPro" id="IPR016059">
    <property type="entry name" value="DNA_ligase_ATP-dep_CS"/>
</dbReference>
<evidence type="ECO:0000256" key="7">
    <source>
        <dbReference type="ARBA" id="ARBA00023204"/>
    </source>
</evidence>
<dbReference type="Pfam" id="PF14743">
    <property type="entry name" value="DNA_ligase_OB_2"/>
    <property type="match status" value="1"/>
</dbReference>
<dbReference type="CDD" id="cd08041">
    <property type="entry name" value="OBF_kDNA_ligase_like"/>
    <property type="match status" value="1"/>
</dbReference>
<dbReference type="InterPro" id="IPR050326">
    <property type="entry name" value="NAD_dep_DNA_ligaseB"/>
</dbReference>
<evidence type="ECO:0000256" key="2">
    <source>
        <dbReference type="ARBA" id="ARBA00007572"/>
    </source>
</evidence>
<dbReference type="SUPFAM" id="SSF56091">
    <property type="entry name" value="DNA ligase/mRNA capping enzyme, catalytic domain"/>
    <property type="match status" value="1"/>
</dbReference>
<evidence type="ECO:0000256" key="6">
    <source>
        <dbReference type="ARBA" id="ARBA00022763"/>
    </source>
</evidence>
<dbReference type="NCBIfam" id="NF006592">
    <property type="entry name" value="PRK09125.1"/>
    <property type="match status" value="1"/>
</dbReference>
<keyword evidence="4" id="KW-0436">Ligase</keyword>
<dbReference type="GO" id="GO:0005524">
    <property type="term" value="F:ATP binding"/>
    <property type="evidence" value="ECO:0007669"/>
    <property type="project" value="InterPro"/>
</dbReference>
<feature type="domain" description="ATP-dependent DNA ligase family profile" evidence="8">
    <location>
        <begin position="152"/>
        <end position="230"/>
    </location>
</feature>
<dbReference type="GO" id="GO:0006281">
    <property type="term" value="P:DNA repair"/>
    <property type="evidence" value="ECO:0007669"/>
    <property type="project" value="UniProtKB-KW"/>
</dbReference>
<organism evidence="9">
    <name type="scientific">Mimiviridae sp. ChoanoV1</name>
    <dbReference type="NCBI Taxonomy" id="2596887"/>
    <lineage>
        <taxon>Viruses</taxon>
        <taxon>Varidnaviria</taxon>
        <taxon>Bamfordvirae</taxon>
        <taxon>Nucleocytoviricota</taxon>
        <taxon>Megaviricetes</taxon>
        <taxon>Imitervirales</taxon>
        <taxon>Schizomimiviridae</taxon>
    </lineage>
</organism>
<dbReference type="InterPro" id="IPR012310">
    <property type="entry name" value="DNA_ligase_ATP-dep_cent"/>
</dbReference>
<dbReference type="GO" id="GO:0006260">
    <property type="term" value="P:DNA replication"/>
    <property type="evidence" value="ECO:0007669"/>
    <property type="project" value="UniProtKB-KW"/>
</dbReference>
<proteinExistence type="inferred from homology"/>
<evidence type="ECO:0000256" key="3">
    <source>
        <dbReference type="ARBA" id="ARBA00013308"/>
    </source>
</evidence>
<gene>
    <name evidence="9" type="ORF">1_59</name>
</gene>
<sequence length="313" mass="36293">MVSNKKSKKYNTRSSKKTKKCLQGQVGKKIYDLKTKGVMLAHNFSDPRTGKRKNPVKGFPPAPIGWFLSEKYDGYRAIWDGKNFRSRNNNIYNVPEKFSRWLPPGIALDGELFLGRDKFQKCGIFRKKIPIEEEWKDVKYQIFDAPEHTGLFEERQEFIEKIILERNKCFTDSKSPLILTKQTEVKSEEQVEKEFENLISKGGEGIMLRAPKSPYEGKRTSHLLKYKKLYDAECKIIGYKNGSGKYKNMLGAFKCSLAKNSKIKFDISGMNDKIRKNYLETHPIGTIVTFTYMGFSDSGVPRHPQYLRIRLKE</sequence>
<dbReference type="Gene3D" id="3.30.1490.70">
    <property type="match status" value="1"/>
</dbReference>
<dbReference type="GO" id="GO:0006310">
    <property type="term" value="P:DNA recombination"/>
    <property type="evidence" value="ECO:0007669"/>
    <property type="project" value="InterPro"/>
</dbReference>
<protein>
    <recommendedName>
        <fullName evidence="3">DNA ligase</fullName>
    </recommendedName>
</protein>
<evidence type="ECO:0000256" key="4">
    <source>
        <dbReference type="ARBA" id="ARBA00022598"/>
    </source>
</evidence>
<evidence type="ECO:0000259" key="8">
    <source>
        <dbReference type="PROSITE" id="PS50160"/>
    </source>
</evidence>
<dbReference type="EMBL" id="MK250085">
    <property type="protein sequence ID" value="QDY51674.1"/>
    <property type="molecule type" value="Genomic_DNA"/>
</dbReference>
<dbReference type="CDD" id="cd07896">
    <property type="entry name" value="Adenylation_kDNA_ligase_like"/>
    <property type="match status" value="1"/>
</dbReference>
<keyword evidence="6" id="KW-0227">DNA damage</keyword>
<dbReference type="GO" id="GO:0003910">
    <property type="term" value="F:DNA ligase (ATP) activity"/>
    <property type="evidence" value="ECO:0007669"/>
    <property type="project" value="InterPro"/>
</dbReference>
<dbReference type="PANTHER" id="PTHR47810:SF1">
    <property type="entry name" value="DNA LIGASE B"/>
    <property type="match status" value="1"/>
</dbReference>
<dbReference type="InterPro" id="IPR029319">
    <property type="entry name" value="DNA_ligase_OB"/>
</dbReference>
<comment type="similarity">
    <text evidence="2">Belongs to the ATP-dependent DNA ligase family.</text>
</comment>
<dbReference type="PROSITE" id="PS00333">
    <property type="entry name" value="DNA_LIGASE_A2"/>
    <property type="match status" value="1"/>
</dbReference>
<dbReference type="SUPFAM" id="SSF50249">
    <property type="entry name" value="Nucleic acid-binding proteins"/>
    <property type="match status" value="1"/>
</dbReference>
<dbReference type="InterPro" id="IPR012340">
    <property type="entry name" value="NA-bd_OB-fold"/>
</dbReference>
<dbReference type="Gene3D" id="2.40.50.140">
    <property type="entry name" value="Nucleic acid-binding proteins"/>
    <property type="match status" value="1"/>
</dbReference>
<evidence type="ECO:0000256" key="1">
    <source>
        <dbReference type="ARBA" id="ARBA00001968"/>
    </source>
</evidence>
<name>A0A5B8INZ4_9VIRU</name>
<comment type="cofactor">
    <cofactor evidence="1">
        <name>a divalent metal cation</name>
        <dbReference type="ChEBI" id="CHEBI:60240"/>
    </cofactor>
</comment>